<keyword evidence="1" id="KW-0433">Leucine-rich repeat</keyword>
<evidence type="ECO:0000256" key="1">
    <source>
        <dbReference type="ARBA" id="ARBA00022614"/>
    </source>
</evidence>
<feature type="compositionally biased region" description="Polar residues" evidence="3">
    <location>
        <begin position="790"/>
        <end position="809"/>
    </location>
</feature>
<keyword evidence="2" id="KW-0677">Repeat</keyword>
<dbReference type="STRING" id="75743.A0A401PV24"/>
<feature type="compositionally biased region" description="Polar residues" evidence="3">
    <location>
        <begin position="965"/>
        <end position="983"/>
    </location>
</feature>
<name>A0A401PV24_SCYTO</name>
<feature type="region of interest" description="Disordered" evidence="3">
    <location>
        <begin position="1098"/>
        <end position="1121"/>
    </location>
</feature>
<feature type="compositionally biased region" description="Polar residues" evidence="3">
    <location>
        <begin position="917"/>
        <end position="936"/>
    </location>
</feature>
<dbReference type="Gene3D" id="3.80.10.10">
    <property type="entry name" value="Ribonuclease Inhibitor"/>
    <property type="match status" value="3"/>
</dbReference>
<feature type="compositionally biased region" description="Basic and acidic residues" evidence="3">
    <location>
        <begin position="532"/>
        <end position="546"/>
    </location>
</feature>
<dbReference type="AlphaFoldDB" id="A0A401PV24"/>
<feature type="region of interest" description="Disordered" evidence="3">
    <location>
        <begin position="866"/>
        <end position="890"/>
    </location>
</feature>
<evidence type="ECO:0000313" key="5">
    <source>
        <dbReference type="Proteomes" id="UP000288216"/>
    </source>
</evidence>
<feature type="compositionally biased region" description="Polar residues" evidence="3">
    <location>
        <begin position="822"/>
        <end position="836"/>
    </location>
</feature>
<feature type="region of interest" description="Disordered" evidence="3">
    <location>
        <begin position="676"/>
        <end position="699"/>
    </location>
</feature>
<feature type="region of interest" description="Disordered" evidence="3">
    <location>
        <begin position="1050"/>
        <end position="1076"/>
    </location>
</feature>
<keyword evidence="5" id="KW-1185">Reference proteome</keyword>
<dbReference type="OrthoDB" id="676979at2759"/>
<feature type="region of interest" description="Disordered" evidence="3">
    <location>
        <begin position="903"/>
        <end position="936"/>
    </location>
</feature>
<dbReference type="PROSITE" id="PS51450">
    <property type="entry name" value="LRR"/>
    <property type="match status" value="1"/>
</dbReference>
<dbReference type="InterPro" id="IPR003591">
    <property type="entry name" value="Leu-rich_rpt_typical-subtyp"/>
</dbReference>
<feature type="region of interest" description="Disordered" evidence="3">
    <location>
        <begin position="821"/>
        <end position="852"/>
    </location>
</feature>
<dbReference type="Proteomes" id="UP000288216">
    <property type="component" value="Unassembled WGS sequence"/>
</dbReference>
<feature type="region of interest" description="Disordered" evidence="3">
    <location>
        <begin position="788"/>
        <end position="809"/>
    </location>
</feature>
<dbReference type="SMART" id="SM00369">
    <property type="entry name" value="LRR_TYP"/>
    <property type="match status" value="6"/>
</dbReference>
<dbReference type="EMBL" id="BFAA01014078">
    <property type="protein sequence ID" value="GCB76986.1"/>
    <property type="molecule type" value="Genomic_DNA"/>
</dbReference>
<protein>
    <recommendedName>
        <fullName evidence="6">LRRCT domain-containing protein</fullName>
    </recommendedName>
</protein>
<gene>
    <name evidence="4" type="ORF">scyTo_0019223</name>
</gene>
<reference evidence="4 5" key="1">
    <citation type="journal article" date="2018" name="Nat. Ecol. Evol.">
        <title>Shark genomes provide insights into elasmobranch evolution and the origin of vertebrates.</title>
        <authorList>
            <person name="Hara Y"/>
            <person name="Yamaguchi K"/>
            <person name="Onimaru K"/>
            <person name="Kadota M"/>
            <person name="Koyanagi M"/>
            <person name="Keeley SD"/>
            <person name="Tatsumi K"/>
            <person name="Tanaka K"/>
            <person name="Motone F"/>
            <person name="Kageyama Y"/>
            <person name="Nozu R"/>
            <person name="Adachi N"/>
            <person name="Nishimura O"/>
            <person name="Nakagawa R"/>
            <person name="Tanegashima C"/>
            <person name="Kiyatake I"/>
            <person name="Matsumoto R"/>
            <person name="Murakumo K"/>
            <person name="Nishida K"/>
            <person name="Terakita A"/>
            <person name="Kuratani S"/>
            <person name="Sato K"/>
            <person name="Hyodo S Kuraku.S."/>
        </authorList>
    </citation>
    <scope>NUCLEOTIDE SEQUENCE [LARGE SCALE GENOMIC DNA]</scope>
</reference>
<sequence length="1145" mass="125640">MTGVSEGVQLEEDIPSASASLQEENVGLAVPQTTTALLLTDGIIPSIEKPNLANLSSLTLLKLSNNGIVDINEDCFHGLSGLRALLLDQNQITSDTIMELTFTGTPNLERLQLGNNGISQINRSWFSNLTQLGFLNLGRNHITKLEADTFTRSNLRNLQVLDLSNNSIYYIDKHAFRGLGGLRWLDLSRNRLTGMADSFSHLPKLSVLNLNLNHWNCTCQLQELTVFLRNFVTCPDRTLINAKELVCERTESLAVQKVLQLTDANCTSQSQNGTVTAESGNYRRYLRDVVLVALFCFAGSTEGFRIGNCSGNSYYLPKDPTGLYNLGKEYWKWIPKTRTVRHGQPITQFKSQCRYFPNPLRSNAQSQFGRVALALDPCSEIRDHPLPEGSIRNIELLSGSDVSRNHNNHRQHLCHSNRVPTRMNKKVGSKVRGEDLIGSIKGNASATWQHDILVLTKQTNDTANQAPFGKEEPGSHMKDRASYRGSHFIDQVEISGTTWEGDRTRRPKTVMFDLPGFIDAKLTLSPGTGSKTRGEGREARASVEKGRRYQVEEKTLLRPLHSRKRSDESRKRLGLKLASVDSKSRRVIPHRASVDSKFRRVIPHRASVDSKSRRVIPHRASVDSKSRRVIPHRASVNVLMVKFILHPTKYEKIHPDEGESIKGPFRMKKQIMAKKTGLKETAKQGKSTRKPSACQSTIKTGSLQQSYSLKRLNQCPPVPIQNKAFCQPHPATRPDKRDGVKGCSGSLCTDLETTSRVLSPMSPTPVTDTDNHRSPLSIGFPLGIVPAGPQDSTPSMGPLQTPNKSSNHEATPLDITHKITPSLPSATETPCSNISRTPVDDHEDKEEPAELNSSTAFTFQLQEAALSSDSEGMTVPNAPSLRRAPGMKPTDRGELVNRATGWQGPNQAMQRDGDWQTAPSGQTGDNGGTTKEQCEDSGSLSFMGMVQSDRHVEVKGVVEDKPRGNSEQSTPAPASETEPATGQAFSEAAVTCGADGPRGETEDGAAKAADAIKQHWRPTETLPFLPASSIHTGLRNLDHINGENIASKRQNGNVDCVNSPLTSPRLGAGGSEEQGPSVVIFSSENPREGMVPVEPQTGACTLPPKPNMATLDGAGDEANQRRKIRLVIPERPSSRSDNSVSRKIR</sequence>
<dbReference type="InterPro" id="IPR001611">
    <property type="entry name" value="Leu-rich_rpt"/>
</dbReference>
<evidence type="ECO:0000256" key="3">
    <source>
        <dbReference type="SAM" id="MobiDB-lite"/>
    </source>
</evidence>
<evidence type="ECO:0000313" key="4">
    <source>
        <dbReference type="EMBL" id="GCB76986.1"/>
    </source>
</evidence>
<dbReference type="SUPFAM" id="SSF52058">
    <property type="entry name" value="L domain-like"/>
    <property type="match status" value="1"/>
</dbReference>
<organism evidence="4 5">
    <name type="scientific">Scyliorhinus torazame</name>
    <name type="common">Cloudy catshark</name>
    <name type="synonym">Catulus torazame</name>
    <dbReference type="NCBI Taxonomy" id="75743"/>
    <lineage>
        <taxon>Eukaryota</taxon>
        <taxon>Metazoa</taxon>
        <taxon>Chordata</taxon>
        <taxon>Craniata</taxon>
        <taxon>Vertebrata</taxon>
        <taxon>Chondrichthyes</taxon>
        <taxon>Elasmobranchii</taxon>
        <taxon>Galeomorphii</taxon>
        <taxon>Galeoidea</taxon>
        <taxon>Carcharhiniformes</taxon>
        <taxon>Scyliorhinidae</taxon>
        <taxon>Scyliorhinus</taxon>
    </lineage>
</organism>
<dbReference type="Pfam" id="PF13855">
    <property type="entry name" value="LRR_8"/>
    <property type="match status" value="3"/>
</dbReference>
<accession>A0A401PV24</accession>
<comment type="caution">
    <text evidence="4">The sequence shown here is derived from an EMBL/GenBank/DDBJ whole genome shotgun (WGS) entry which is preliminary data.</text>
</comment>
<dbReference type="PANTHER" id="PTHR24366">
    <property type="entry name" value="IG(IMMUNOGLOBULIN) AND LRR(LEUCINE RICH REPEAT) DOMAINS"/>
    <property type="match status" value="1"/>
</dbReference>
<evidence type="ECO:0008006" key="6">
    <source>
        <dbReference type="Google" id="ProtNLM"/>
    </source>
</evidence>
<proteinExistence type="predicted"/>
<dbReference type="InterPro" id="IPR032675">
    <property type="entry name" value="LRR_dom_sf"/>
</dbReference>
<feature type="region of interest" description="Disordered" evidence="3">
    <location>
        <begin position="523"/>
        <end position="546"/>
    </location>
</feature>
<evidence type="ECO:0000256" key="2">
    <source>
        <dbReference type="ARBA" id="ARBA00022737"/>
    </source>
</evidence>
<feature type="region of interest" description="Disordered" evidence="3">
    <location>
        <begin position="957"/>
        <end position="983"/>
    </location>
</feature>